<dbReference type="STRING" id="708126.BW727_100806"/>
<evidence type="ECO:0000256" key="1">
    <source>
        <dbReference type="SAM" id="Coils"/>
    </source>
</evidence>
<evidence type="ECO:0000313" key="2">
    <source>
        <dbReference type="EMBL" id="AQS53199.1"/>
    </source>
</evidence>
<dbReference type="InterPro" id="IPR019454">
    <property type="entry name" value="Lipoprot_YkyA-like"/>
</dbReference>
<accession>A0A1S6INW5</accession>
<gene>
    <name evidence="2" type="ORF">BW727_100806</name>
</gene>
<evidence type="ECO:0000313" key="3">
    <source>
        <dbReference type="Proteomes" id="UP000188993"/>
    </source>
</evidence>
<dbReference type="PROSITE" id="PS51257">
    <property type="entry name" value="PROKAR_LIPOPROTEIN"/>
    <property type="match status" value="1"/>
</dbReference>
<dbReference type="EMBL" id="CP019728">
    <property type="protein sequence ID" value="AQS53199.1"/>
    <property type="molecule type" value="Genomic_DNA"/>
</dbReference>
<dbReference type="KEGG" id="jda:BW727_100806"/>
<dbReference type="Gene3D" id="1.20.120.570">
    <property type="entry name" value="YkyA-like"/>
    <property type="match status" value="1"/>
</dbReference>
<evidence type="ECO:0008006" key="4">
    <source>
        <dbReference type="Google" id="ProtNLM"/>
    </source>
</evidence>
<keyword evidence="3" id="KW-1185">Reference proteome</keyword>
<protein>
    <recommendedName>
        <fullName evidence="4">Cell-wall binding lipoprotein</fullName>
    </recommendedName>
</protein>
<reference evidence="2 3" key="1">
    <citation type="journal article" date="2014" name="Int. J. Syst. Evol. Microbiol.">
        <title>Jeotgalibaca dankookensis gen. nov., sp. nov., a member of the family Carnobacteriaceae, isolated from seujeot (Korean traditional food).</title>
        <authorList>
            <person name="Lee D.G."/>
            <person name="Trujillo M.E."/>
            <person name="Kang H."/>
            <person name="Ahn T.Y."/>
        </authorList>
    </citation>
    <scope>NUCLEOTIDE SEQUENCE [LARGE SCALE GENOMIC DNA]</scope>
    <source>
        <strain evidence="2 3">EX-07</strain>
    </source>
</reference>
<keyword evidence="1" id="KW-0175">Coiled coil</keyword>
<feature type="coiled-coil region" evidence="1">
    <location>
        <begin position="182"/>
        <end position="209"/>
    </location>
</feature>
<dbReference type="Pfam" id="PF10368">
    <property type="entry name" value="YkyA"/>
    <property type="match status" value="1"/>
</dbReference>
<name>A0A1S6INW5_9LACT</name>
<sequence>MTMRKPWFLLMAGLVLSGCANELENVQKKIDGVEETKVAMIGSLNAINQYESDMQADLDASLMDDEELSALKDGSAVVFENIDNRQEEVDQLDSQLKDFKKSAEDLKSFDDESLPLSSIQSLLQPMEMMIEQLDTYLPAYKDQLASEQETFEAFGADDADFNTLFEGFESLNSTSDSNLDLLAPLAETNAELDASIQNLEKELTALEEE</sequence>
<dbReference type="AlphaFoldDB" id="A0A1S6INW5"/>
<dbReference type="SUPFAM" id="SSF140423">
    <property type="entry name" value="MW0975(SA0943)-like"/>
    <property type="match status" value="1"/>
</dbReference>
<dbReference type="Proteomes" id="UP000188993">
    <property type="component" value="Chromosome"/>
</dbReference>
<dbReference type="InterPro" id="IPR036785">
    <property type="entry name" value="YkyA-like_sf"/>
</dbReference>
<proteinExistence type="predicted"/>
<dbReference type="OrthoDB" id="2156400at2"/>
<organism evidence="2 3">
    <name type="scientific">Jeotgalibaca dankookensis</name>
    <dbReference type="NCBI Taxonomy" id="708126"/>
    <lineage>
        <taxon>Bacteria</taxon>
        <taxon>Bacillati</taxon>
        <taxon>Bacillota</taxon>
        <taxon>Bacilli</taxon>
        <taxon>Lactobacillales</taxon>
        <taxon>Carnobacteriaceae</taxon>
        <taxon>Jeotgalibaca</taxon>
    </lineage>
</organism>